<organism evidence="1 2">
    <name type="scientific">Oenococcus alcoholitolerans</name>
    <dbReference type="NCBI Taxonomy" id="931074"/>
    <lineage>
        <taxon>Bacteria</taxon>
        <taxon>Bacillati</taxon>
        <taxon>Bacillota</taxon>
        <taxon>Bacilli</taxon>
        <taxon>Lactobacillales</taxon>
        <taxon>Lactobacillaceae</taxon>
        <taxon>Oenococcus</taxon>
    </lineage>
</organism>
<protein>
    <submittedName>
        <fullName evidence="1">Uncharacterized protein</fullName>
    </submittedName>
</protein>
<gene>
    <name evidence="1" type="ORF">Q757_09625</name>
</gene>
<evidence type="ECO:0000313" key="1">
    <source>
        <dbReference type="EMBL" id="KGO22209.1"/>
    </source>
</evidence>
<reference evidence="1 2" key="1">
    <citation type="journal article" date="2014" name="Antonie Van Leeuwenhoek">
        <title>Oenococcus alcoholitolerans sp. nov., a lactic acid bacteria isolated from cachaca and ethanol fermentation processes.</title>
        <authorList>
            <person name="Badotti F."/>
            <person name="Moreira A.P."/>
            <person name="Tonon L.A."/>
            <person name="de Lucena B.T."/>
            <person name="Gomes Fde C."/>
            <person name="Kruger R."/>
            <person name="Thompson C.C."/>
            <person name="de Morais M.A.Jr."/>
            <person name="Rosa C.A."/>
            <person name="Thompson F.L."/>
        </authorList>
    </citation>
    <scope>NUCLEOTIDE SEQUENCE [LARGE SCALE GENOMIC DNA]</scope>
    <source>
        <strain evidence="1 2">UFRJ-M7.2.18</strain>
    </source>
</reference>
<dbReference type="Gene3D" id="1.10.10.60">
    <property type="entry name" value="Homeodomain-like"/>
    <property type="match status" value="1"/>
</dbReference>
<name>A0ABR4XNR7_9LACO</name>
<accession>A0ABR4XNR7</accession>
<proteinExistence type="predicted"/>
<comment type="caution">
    <text evidence="1">The sequence shown here is derived from an EMBL/GenBank/DDBJ whole genome shotgun (WGS) entry which is preliminary data.</text>
</comment>
<dbReference type="Proteomes" id="UP000030023">
    <property type="component" value="Unassembled WGS sequence"/>
</dbReference>
<evidence type="ECO:0000313" key="2">
    <source>
        <dbReference type="Proteomes" id="UP000030023"/>
    </source>
</evidence>
<keyword evidence="2" id="KW-1185">Reference proteome</keyword>
<sequence length="99" mass="11262">MSKKLSHDAITLLNALENAGYDFYGKGRSDDVYLDFCKQHGLYDLAVSIRQRFDNLEDLTPEVIKMYMNGSSINYIAESFQISTRTIGKIVKITAFRSV</sequence>
<dbReference type="EMBL" id="AXCV01000594">
    <property type="protein sequence ID" value="KGO22209.1"/>
    <property type="molecule type" value="Genomic_DNA"/>
</dbReference>